<dbReference type="PANTHER" id="PTHR48041">
    <property type="entry name" value="ABC TRANSPORTER G FAMILY MEMBER 28"/>
    <property type="match status" value="1"/>
</dbReference>
<feature type="transmembrane region" description="Helical" evidence="6">
    <location>
        <begin position="107"/>
        <end position="126"/>
    </location>
</feature>
<dbReference type="Pfam" id="PF01061">
    <property type="entry name" value="ABC2_membrane"/>
    <property type="match status" value="1"/>
</dbReference>
<keyword evidence="2" id="KW-0813">Transport</keyword>
<dbReference type="PANTHER" id="PTHR48041:SF27">
    <property type="entry name" value="ABC TRANSPORTER G FAMILY MEMBER 8"/>
    <property type="match status" value="1"/>
</dbReference>
<dbReference type="GO" id="GO:0140359">
    <property type="term" value="F:ABC-type transporter activity"/>
    <property type="evidence" value="ECO:0007669"/>
    <property type="project" value="InterPro"/>
</dbReference>
<organism evidence="8">
    <name type="scientific">Vitis vinifera</name>
    <name type="common">Grape</name>
    <dbReference type="NCBI Taxonomy" id="29760"/>
    <lineage>
        <taxon>Eukaryota</taxon>
        <taxon>Viridiplantae</taxon>
        <taxon>Streptophyta</taxon>
        <taxon>Embryophyta</taxon>
        <taxon>Tracheophyta</taxon>
        <taxon>Spermatophyta</taxon>
        <taxon>Magnoliopsida</taxon>
        <taxon>eudicotyledons</taxon>
        <taxon>Gunneridae</taxon>
        <taxon>Pentapetalae</taxon>
        <taxon>rosids</taxon>
        <taxon>Vitales</taxon>
        <taxon>Vitaceae</taxon>
        <taxon>Viteae</taxon>
        <taxon>Vitis</taxon>
    </lineage>
</organism>
<feature type="transmembrane region" description="Helical" evidence="6">
    <location>
        <begin position="16"/>
        <end position="38"/>
    </location>
</feature>
<evidence type="ECO:0000256" key="4">
    <source>
        <dbReference type="ARBA" id="ARBA00022989"/>
    </source>
</evidence>
<dbReference type="OrthoDB" id="66620at2759"/>
<dbReference type="AlphaFoldDB" id="A5BFU9"/>
<accession>A5BFU9</accession>
<evidence type="ECO:0000256" key="2">
    <source>
        <dbReference type="ARBA" id="ARBA00022448"/>
    </source>
</evidence>
<gene>
    <name evidence="8" type="ORF">VITISV_042572</name>
</gene>
<dbReference type="InterPro" id="IPR050352">
    <property type="entry name" value="ABCG_transporters"/>
</dbReference>
<evidence type="ECO:0000259" key="7">
    <source>
        <dbReference type="Pfam" id="PF01061"/>
    </source>
</evidence>
<evidence type="ECO:0000256" key="5">
    <source>
        <dbReference type="ARBA" id="ARBA00023136"/>
    </source>
</evidence>
<comment type="subcellular location">
    <subcellularLocation>
        <location evidence="1">Membrane</location>
        <topology evidence="1">Multi-pass membrane protein</topology>
    </subcellularLocation>
</comment>
<feature type="domain" description="ABC-2 type transporter transmembrane" evidence="7">
    <location>
        <begin position="1"/>
        <end position="68"/>
    </location>
</feature>
<evidence type="ECO:0000256" key="6">
    <source>
        <dbReference type="SAM" id="Phobius"/>
    </source>
</evidence>
<keyword evidence="4 6" id="KW-1133">Transmembrane helix</keyword>
<keyword evidence="5 6" id="KW-0472">Membrane</keyword>
<reference evidence="8" key="1">
    <citation type="journal article" date="2007" name="PLoS ONE">
        <title>The first genome sequence of an elite grapevine cultivar (Pinot noir Vitis vinifera L.): coping with a highly heterozygous genome.</title>
        <authorList>
            <person name="Velasco R."/>
            <person name="Zharkikh A."/>
            <person name="Troggio M."/>
            <person name="Cartwright D.A."/>
            <person name="Cestaro A."/>
            <person name="Pruss D."/>
            <person name="Pindo M."/>
            <person name="FitzGerald L.M."/>
            <person name="Vezzulli S."/>
            <person name="Reid J."/>
            <person name="Malacarne G."/>
            <person name="Iliev D."/>
            <person name="Coppola G."/>
            <person name="Wardell B."/>
            <person name="Micheletti D."/>
            <person name="Macalma T."/>
            <person name="Facci M."/>
            <person name="Mitchell J.T."/>
            <person name="Perazzolli M."/>
            <person name="Eldredge G."/>
            <person name="Gatto P."/>
            <person name="Oyzerski R."/>
            <person name="Moretto M."/>
            <person name="Gutin N."/>
            <person name="Stefanini M."/>
            <person name="Chen Y."/>
            <person name="Segala C."/>
            <person name="Davenport C."/>
            <person name="Dematte L."/>
            <person name="Mraz A."/>
            <person name="Battilana J."/>
            <person name="Stormo K."/>
            <person name="Costa F."/>
            <person name="Tao Q."/>
            <person name="Si-Ammour A."/>
            <person name="Harkins T."/>
            <person name="Lackey A."/>
            <person name="Perbost C."/>
            <person name="Taillon B."/>
            <person name="Stella A."/>
            <person name="Solovyev V."/>
            <person name="Fawcett J.A."/>
            <person name="Sterck L."/>
            <person name="Vandepoele K."/>
            <person name="Grando S.M."/>
            <person name="Toppo S."/>
            <person name="Moser C."/>
            <person name="Lanchbury J."/>
            <person name="Bogden R."/>
            <person name="Skolnick M."/>
            <person name="Sgaramella V."/>
            <person name="Bhatnagar S.K."/>
            <person name="Fontana P."/>
            <person name="Gutin A."/>
            <person name="Van de Peer Y."/>
            <person name="Salamini F."/>
            <person name="Viola R."/>
        </authorList>
    </citation>
    <scope>NUCLEOTIDE SEQUENCE</scope>
</reference>
<evidence type="ECO:0000256" key="3">
    <source>
        <dbReference type="ARBA" id="ARBA00022692"/>
    </source>
</evidence>
<keyword evidence="3 6" id="KW-0812">Transmembrane</keyword>
<evidence type="ECO:0000313" key="8">
    <source>
        <dbReference type="EMBL" id="CAN67885.1"/>
    </source>
</evidence>
<dbReference type="EMBL" id="AM458094">
    <property type="protein sequence ID" value="CAN67885.1"/>
    <property type="molecule type" value="Genomic_DNA"/>
</dbReference>
<sequence>MANSFVLFLSSVAPNYIAGTSLVTIFLGAFFLFSGYFISKDSMPKYWLFMHFFSMYKYALDAFLINEYSCLVSRCLLWYEENKTCMATGRDVLQKKGLHERQRWTNIYMLIGFFFFYRVLCFLVLIRRVRRSKN</sequence>
<protein>
    <recommendedName>
        <fullName evidence="7">ABC-2 type transporter transmembrane domain-containing protein</fullName>
    </recommendedName>
</protein>
<name>A5BFU9_VITVI</name>
<dbReference type="ExpressionAtlas" id="A5BFU9">
    <property type="expression patterns" value="baseline and differential"/>
</dbReference>
<proteinExistence type="predicted"/>
<dbReference type="InterPro" id="IPR013525">
    <property type="entry name" value="ABC2_TM"/>
</dbReference>
<dbReference type="GO" id="GO:0016020">
    <property type="term" value="C:membrane"/>
    <property type="evidence" value="ECO:0007669"/>
    <property type="project" value="UniProtKB-SubCell"/>
</dbReference>
<evidence type="ECO:0000256" key="1">
    <source>
        <dbReference type="ARBA" id="ARBA00004141"/>
    </source>
</evidence>